<dbReference type="PANTHER" id="PTHR18964">
    <property type="entry name" value="ROK (REPRESSOR, ORF, KINASE) FAMILY"/>
    <property type="match status" value="1"/>
</dbReference>
<dbReference type="Gene3D" id="1.10.10.10">
    <property type="entry name" value="Winged helix-like DNA-binding domain superfamily/Winged helix DNA-binding domain"/>
    <property type="match status" value="1"/>
</dbReference>
<dbReference type="Gene3D" id="3.30.420.40">
    <property type="match status" value="2"/>
</dbReference>
<comment type="caution">
    <text evidence="3">The sequence shown here is derived from an EMBL/GenBank/DDBJ whole genome shotgun (WGS) entry which is preliminary data.</text>
</comment>
<dbReference type="SUPFAM" id="SSF46785">
    <property type="entry name" value="Winged helix' DNA-binding domain"/>
    <property type="match status" value="1"/>
</dbReference>
<name>A0ABP4UMS4_9MICO</name>
<evidence type="ECO:0000256" key="1">
    <source>
        <dbReference type="ARBA" id="ARBA00006479"/>
    </source>
</evidence>
<organism evidence="3 4">
    <name type="scientific">Microbacterium sediminicola</name>
    <dbReference type="NCBI Taxonomy" id="415210"/>
    <lineage>
        <taxon>Bacteria</taxon>
        <taxon>Bacillati</taxon>
        <taxon>Actinomycetota</taxon>
        <taxon>Actinomycetes</taxon>
        <taxon>Micrococcales</taxon>
        <taxon>Microbacteriaceae</taxon>
        <taxon>Microbacterium</taxon>
    </lineage>
</organism>
<dbReference type="InterPro" id="IPR000835">
    <property type="entry name" value="HTH_MarR-typ"/>
</dbReference>
<dbReference type="InterPro" id="IPR000600">
    <property type="entry name" value="ROK"/>
</dbReference>
<dbReference type="InterPro" id="IPR036388">
    <property type="entry name" value="WH-like_DNA-bd_sf"/>
</dbReference>
<dbReference type="Proteomes" id="UP001501690">
    <property type="component" value="Unassembled WGS sequence"/>
</dbReference>
<dbReference type="Pfam" id="PF12802">
    <property type="entry name" value="MarR_2"/>
    <property type="match status" value="1"/>
</dbReference>
<dbReference type="Pfam" id="PF00480">
    <property type="entry name" value="ROK"/>
    <property type="match status" value="1"/>
</dbReference>
<reference evidence="4" key="1">
    <citation type="journal article" date="2019" name="Int. J. Syst. Evol. Microbiol.">
        <title>The Global Catalogue of Microorganisms (GCM) 10K type strain sequencing project: providing services to taxonomists for standard genome sequencing and annotation.</title>
        <authorList>
            <consortium name="The Broad Institute Genomics Platform"/>
            <consortium name="The Broad Institute Genome Sequencing Center for Infectious Disease"/>
            <person name="Wu L."/>
            <person name="Ma J."/>
        </authorList>
    </citation>
    <scope>NUCLEOTIDE SEQUENCE [LARGE SCALE GENOMIC DNA]</scope>
    <source>
        <strain evidence="4">JCM 15577</strain>
    </source>
</reference>
<dbReference type="EMBL" id="BAAAPL010000002">
    <property type="protein sequence ID" value="GAA1706505.1"/>
    <property type="molecule type" value="Genomic_DNA"/>
</dbReference>
<dbReference type="InterPro" id="IPR043129">
    <property type="entry name" value="ATPase_NBD"/>
</dbReference>
<evidence type="ECO:0000259" key="2">
    <source>
        <dbReference type="Pfam" id="PF12802"/>
    </source>
</evidence>
<evidence type="ECO:0000313" key="4">
    <source>
        <dbReference type="Proteomes" id="UP001501690"/>
    </source>
</evidence>
<accession>A0ABP4UMS4</accession>
<gene>
    <name evidence="3" type="ORF">GCM10009808_25650</name>
</gene>
<proteinExistence type="inferred from homology"/>
<dbReference type="RefSeq" id="WP_344073277.1">
    <property type="nucleotide sequence ID" value="NZ_BAAAPL010000002.1"/>
</dbReference>
<keyword evidence="4" id="KW-1185">Reference proteome</keyword>
<protein>
    <submittedName>
        <fullName evidence="3">ROK family transcriptional regulator</fullName>
    </submittedName>
</protein>
<dbReference type="SUPFAM" id="SSF53067">
    <property type="entry name" value="Actin-like ATPase domain"/>
    <property type="match status" value="1"/>
</dbReference>
<dbReference type="PANTHER" id="PTHR18964:SF149">
    <property type="entry name" value="BIFUNCTIONAL UDP-N-ACETYLGLUCOSAMINE 2-EPIMERASE_N-ACETYLMANNOSAMINE KINASE"/>
    <property type="match status" value="1"/>
</dbReference>
<feature type="domain" description="HTH marR-type" evidence="2">
    <location>
        <begin position="14"/>
        <end position="65"/>
    </location>
</feature>
<evidence type="ECO:0000313" key="3">
    <source>
        <dbReference type="EMBL" id="GAA1706505.1"/>
    </source>
</evidence>
<sequence>MPEATEGIRTRNLARVLGLVHGLGPLSRAELTRHTGLNRSTIADLVASLSEGGWLTERAPDPAGRAGRPSPVVAASPDVLCIAVNPEVDAVTIGAVRIDQSIAIRERIETEGLISPAETVDLITSTIDRWRENMPSTAWITSVGVAVPGLVRGEDGAVRTAPHLGWRDVPLGPLISARTGLPTAVDNDATLGAIAEHLYGAARGVDDVVYLNGGASGIGGGLIVHGMPVRGASGYAGEFGHNRPHVARSDEGGGTDAALEDEVSRARLLDAVGLHGADEATLAQALAGSTDPGVIAEMARQRRILATALSNAVNVLNPSRIVLGGFLATLADPDPADLVDLVRAQSMPGAAADVDIRTAALAEDRLLIGAAEAAFAPLLSDPLRDRAPGR</sequence>
<dbReference type="InterPro" id="IPR036390">
    <property type="entry name" value="WH_DNA-bd_sf"/>
</dbReference>
<comment type="similarity">
    <text evidence="1">Belongs to the ROK (NagC/XylR) family.</text>
</comment>